<keyword evidence="1" id="KW-0732">Signal</keyword>
<keyword evidence="6" id="KW-1185">Reference proteome</keyword>
<dbReference type="KEGG" id="broo:brsh051_11310"/>
<evidence type="ECO:0008006" key="7">
    <source>
        <dbReference type="Google" id="ProtNLM"/>
    </source>
</evidence>
<gene>
    <name evidence="5" type="ORF">brsh051_11310</name>
</gene>
<dbReference type="Proteomes" id="UP001431656">
    <property type="component" value="Chromosome"/>
</dbReference>
<evidence type="ECO:0000313" key="5">
    <source>
        <dbReference type="EMBL" id="BEH01850.1"/>
    </source>
</evidence>
<evidence type="ECO:0000256" key="2">
    <source>
        <dbReference type="SAM" id="MobiDB-lite"/>
    </source>
</evidence>
<reference evidence="5" key="1">
    <citation type="journal article" date="2024" name="Int. J. Syst. Evol. Microbiol.">
        <title>Brooklawnia propionicigenes sp. nov., a facultatively anaerobic, propionate-producing bacterium isolated from a methanogenic reactor treating waste from cattle farms.</title>
        <authorList>
            <person name="Akita Y."/>
            <person name="Ueki A."/>
            <person name="Tonouchi A."/>
            <person name="Sugawara Y."/>
            <person name="Honma S."/>
            <person name="Kaku N."/>
            <person name="Ueki K."/>
        </authorList>
    </citation>
    <scope>NUCLEOTIDE SEQUENCE</scope>
    <source>
        <strain evidence="5">SH051</strain>
    </source>
</reference>
<feature type="domain" description="ARB-07466-like C-terminal" evidence="4">
    <location>
        <begin position="430"/>
        <end position="534"/>
    </location>
</feature>
<dbReference type="GO" id="GO:0004222">
    <property type="term" value="F:metalloendopeptidase activity"/>
    <property type="evidence" value="ECO:0007669"/>
    <property type="project" value="TreeGrafter"/>
</dbReference>
<feature type="domain" description="M23ase beta-sheet core" evidence="3">
    <location>
        <begin position="262"/>
        <end position="357"/>
    </location>
</feature>
<proteinExistence type="predicted"/>
<dbReference type="PANTHER" id="PTHR21666:SF289">
    <property type="entry name" value="L-ALA--D-GLU ENDOPEPTIDASE"/>
    <property type="match status" value="1"/>
</dbReference>
<dbReference type="Gene3D" id="2.70.70.10">
    <property type="entry name" value="Glucose Permease (Domain IIA)"/>
    <property type="match status" value="1"/>
</dbReference>
<dbReference type="Pfam" id="PF26571">
    <property type="entry name" value="VldE"/>
    <property type="match status" value="1"/>
</dbReference>
<evidence type="ECO:0000259" key="4">
    <source>
        <dbReference type="Pfam" id="PF26571"/>
    </source>
</evidence>
<dbReference type="InterPro" id="IPR058593">
    <property type="entry name" value="ARB_07466-like_C"/>
</dbReference>
<dbReference type="InterPro" id="IPR050570">
    <property type="entry name" value="Cell_wall_metabolism_enzyme"/>
</dbReference>
<feature type="region of interest" description="Disordered" evidence="2">
    <location>
        <begin position="371"/>
        <end position="419"/>
    </location>
</feature>
<name>A0AAN0KB92_9ACTN</name>
<dbReference type="InterPro" id="IPR016047">
    <property type="entry name" value="M23ase_b-sheet_dom"/>
</dbReference>
<dbReference type="InterPro" id="IPR011055">
    <property type="entry name" value="Dup_hybrid_motif"/>
</dbReference>
<accession>A0AAN0KB92</accession>
<dbReference type="Pfam" id="PF01551">
    <property type="entry name" value="Peptidase_M23"/>
    <property type="match status" value="1"/>
</dbReference>
<protein>
    <recommendedName>
        <fullName evidence="7">Metalloendopeptidase</fullName>
    </recommendedName>
</protein>
<dbReference type="PANTHER" id="PTHR21666">
    <property type="entry name" value="PEPTIDASE-RELATED"/>
    <property type="match status" value="1"/>
</dbReference>
<organism evidence="5 6">
    <name type="scientific">Brooklawnia propionicigenes</name>
    <dbReference type="NCBI Taxonomy" id="3041175"/>
    <lineage>
        <taxon>Bacteria</taxon>
        <taxon>Bacillati</taxon>
        <taxon>Actinomycetota</taxon>
        <taxon>Actinomycetes</taxon>
        <taxon>Propionibacteriales</taxon>
        <taxon>Propionibacteriaceae</taxon>
        <taxon>Brooklawnia</taxon>
    </lineage>
</organism>
<evidence type="ECO:0000313" key="6">
    <source>
        <dbReference type="Proteomes" id="UP001431656"/>
    </source>
</evidence>
<dbReference type="SUPFAM" id="SSF51261">
    <property type="entry name" value="Duplicated hybrid motif"/>
    <property type="match status" value="1"/>
</dbReference>
<dbReference type="CDD" id="cd12797">
    <property type="entry name" value="M23_peptidase"/>
    <property type="match status" value="1"/>
</dbReference>
<dbReference type="EMBL" id="AP028056">
    <property type="protein sequence ID" value="BEH01850.1"/>
    <property type="molecule type" value="Genomic_DNA"/>
</dbReference>
<dbReference type="AlphaFoldDB" id="A0AAN0KB92"/>
<sequence length="554" mass="57485">MTMKKAVIALAALMLLGPMLGLLGIGVLMNPAANAACTIDGGEVSLGNVPDELTVTTQDGTTFTLNKTQLTHAATIIQVGSGIDGVGRDGIQIALMAALTESTLRMLANTGAYPESGTYPNDGDGSDHDSLGLFQMRPAAGWGTVAELMDSTYQARAFFGGPAGPNHPSPRGLLDIPGWQEMDKGSAAQAVEVSAYPDRYRNYEPVAATILDALTSSASSGSGSGGPVTGSSQVVFPLPQDAWVLTDEFGPRIHPITGEPSFHTGTDFAAPDGTPILAAASGVVTVAEFSSGYGGLIVVEHTLGGKTVATAYAHSWQHGIHVSPGDTVTAGQHIGDVGSSGMSTGPHLHFEVRVGGTDGEHTDPAAWLNDNNAADLPEATGGGPGAGCQNGSAPLDPNTGIAPPERAPDGSWPAESCSLPDPTQPTLDGACVTPRTATILAQIEAMGFEHDGLYCWDEHEWNPSSDHPRGAACDWTFGAYGHFPSDAERASGDRLADWLVANAETWAVKYVIWQGRIWTAARADDGWRPYTGGGVYDPSDPSGGHFDHVHLSVE</sequence>
<evidence type="ECO:0000259" key="3">
    <source>
        <dbReference type="Pfam" id="PF01551"/>
    </source>
</evidence>
<evidence type="ECO:0000256" key="1">
    <source>
        <dbReference type="ARBA" id="ARBA00022729"/>
    </source>
</evidence>